<accession>A0AAV2CZM1</accession>
<evidence type="ECO:0000313" key="3">
    <source>
        <dbReference type="Proteomes" id="UP001497516"/>
    </source>
</evidence>
<dbReference type="AlphaFoldDB" id="A0AAV2CZM1"/>
<keyword evidence="3" id="KW-1185">Reference proteome</keyword>
<dbReference type="EMBL" id="OZ034814">
    <property type="protein sequence ID" value="CAL1361581.1"/>
    <property type="molecule type" value="Genomic_DNA"/>
</dbReference>
<sequence length="72" mass="7526">MSAACPSSSPSCALPPLPLATGEKGRGRAYRRAPSLPFRHAEPPSLPRRACLSAVPSLPSVGVTRSLNLVFN</sequence>
<gene>
    <name evidence="2" type="ORF">LTRI10_LOCUS8950</name>
</gene>
<feature type="region of interest" description="Disordered" evidence="1">
    <location>
        <begin position="1"/>
        <end position="28"/>
    </location>
</feature>
<reference evidence="2 3" key="1">
    <citation type="submission" date="2024-04" db="EMBL/GenBank/DDBJ databases">
        <authorList>
            <person name="Fracassetti M."/>
        </authorList>
    </citation>
    <scope>NUCLEOTIDE SEQUENCE [LARGE SCALE GENOMIC DNA]</scope>
</reference>
<dbReference type="Proteomes" id="UP001497516">
    <property type="component" value="Chromosome 10"/>
</dbReference>
<protein>
    <submittedName>
        <fullName evidence="2">Uncharacterized protein</fullName>
    </submittedName>
</protein>
<evidence type="ECO:0000313" key="2">
    <source>
        <dbReference type="EMBL" id="CAL1361581.1"/>
    </source>
</evidence>
<evidence type="ECO:0000256" key="1">
    <source>
        <dbReference type="SAM" id="MobiDB-lite"/>
    </source>
</evidence>
<name>A0AAV2CZM1_9ROSI</name>
<organism evidence="2 3">
    <name type="scientific">Linum trigynum</name>
    <dbReference type="NCBI Taxonomy" id="586398"/>
    <lineage>
        <taxon>Eukaryota</taxon>
        <taxon>Viridiplantae</taxon>
        <taxon>Streptophyta</taxon>
        <taxon>Embryophyta</taxon>
        <taxon>Tracheophyta</taxon>
        <taxon>Spermatophyta</taxon>
        <taxon>Magnoliopsida</taxon>
        <taxon>eudicotyledons</taxon>
        <taxon>Gunneridae</taxon>
        <taxon>Pentapetalae</taxon>
        <taxon>rosids</taxon>
        <taxon>fabids</taxon>
        <taxon>Malpighiales</taxon>
        <taxon>Linaceae</taxon>
        <taxon>Linum</taxon>
    </lineage>
</organism>
<feature type="compositionally biased region" description="Low complexity" evidence="1">
    <location>
        <begin position="1"/>
        <end position="12"/>
    </location>
</feature>
<proteinExistence type="predicted"/>